<organism evidence="10 11">
    <name type="scientific">Elaeis guineensis var. tenera</name>
    <name type="common">Oil palm</name>
    <dbReference type="NCBI Taxonomy" id="51953"/>
    <lineage>
        <taxon>Eukaryota</taxon>
        <taxon>Viridiplantae</taxon>
        <taxon>Streptophyta</taxon>
        <taxon>Embryophyta</taxon>
        <taxon>Tracheophyta</taxon>
        <taxon>Spermatophyta</taxon>
        <taxon>Magnoliopsida</taxon>
        <taxon>Liliopsida</taxon>
        <taxon>Arecaceae</taxon>
        <taxon>Arecoideae</taxon>
        <taxon>Cocoseae</taxon>
        <taxon>Elaeidinae</taxon>
        <taxon>Elaeis</taxon>
    </lineage>
</organism>
<gene>
    <name evidence="11" type="primary">LOC109504984</name>
</gene>
<dbReference type="RefSeq" id="XP_073099147.1">
    <property type="nucleotide sequence ID" value="XM_073243046.1"/>
</dbReference>
<dbReference type="AlphaFoldDB" id="A0A6J0PBP7"/>
<evidence type="ECO:0000256" key="5">
    <source>
        <dbReference type="ARBA" id="ARBA00022723"/>
    </source>
</evidence>
<protein>
    <submittedName>
        <fullName evidence="11">Germin-like protein 5-1</fullName>
    </submittedName>
</protein>
<dbReference type="SMART" id="SM00835">
    <property type="entry name" value="Cupin_1"/>
    <property type="match status" value="1"/>
</dbReference>
<dbReference type="Gene3D" id="2.60.120.10">
    <property type="entry name" value="Jelly Rolls"/>
    <property type="match status" value="1"/>
</dbReference>
<sequence length="135" mass="15064">MIEDDFFIGLASPGTTKNTMGSLVTRANVEKISQLNILSFSMSCINYAPDGLNPPHTHPRTTNMFFVLDGILNIGFVTITKGDAFMFPHGLVHFQKNHGDAPAIVIIAFNSQHPHLEKAIKVPEFQEYFMRRKGC</sequence>
<dbReference type="Proteomes" id="UP000504607">
    <property type="component" value="Unplaced"/>
</dbReference>
<feature type="binding site" evidence="8">
    <location>
        <position position="58"/>
    </location>
    <ligand>
        <name>Mn(2+)</name>
        <dbReference type="ChEBI" id="CHEBI:29035"/>
    </ligand>
</feature>
<evidence type="ECO:0000256" key="8">
    <source>
        <dbReference type="PIRSR" id="PIRSR601929-2"/>
    </source>
</evidence>
<evidence type="ECO:0000256" key="3">
    <source>
        <dbReference type="ARBA" id="ARBA00022523"/>
    </source>
</evidence>
<dbReference type="CDD" id="cd02241">
    <property type="entry name" value="cupin_OxOx"/>
    <property type="match status" value="1"/>
</dbReference>
<dbReference type="SUPFAM" id="SSF51182">
    <property type="entry name" value="RmlC-like cupins"/>
    <property type="match status" value="1"/>
</dbReference>
<dbReference type="Pfam" id="PF00190">
    <property type="entry name" value="Cupin_1"/>
    <property type="match status" value="1"/>
</dbReference>
<evidence type="ECO:0000256" key="2">
    <source>
        <dbReference type="ARBA" id="ARBA00007456"/>
    </source>
</evidence>
<reference evidence="11" key="1">
    <citation type="submission" date="2025-08" db="UniProtKB">
        <authorList>
            <consortium name="RefSeq"/>
        </authorList>
    </citation>
    <scope>IDENTIFICATION</scope>
</reference>
<comment type="subcellular location">
    <subcellularLocation>
        <location evidence="1">Secreted</location>
        <location evidence="1">Extracellular space</location>
        <location evidence="1">Apoplast</location>
    </subcellularLocation>
</comment>
<dbReference type="GO" id="GO:0030145">
    <property type="term" value="F:manganese ion binding"/>
    <property type="evidence" value="ECO:0007669"/>
    <property type="project" value="InterPro"/>
</dbReference>
<evidence type="ECO:0000256" key="7">
    <source>
        <dbReference type="PIRSR" id="PIRSR601929-1"/>
    </source>
</evidence>
<proteinExistence type="inferred from homology"/>
<dbReference type="InterPro" id="IPR006045">
    <property type="entry name" value="Cupin_1"/>
</dbReference>
<evidence type="ECO:0000313" key="11">
    <source>
        <dbReference type="RefSeq" id="XP_019702192.1"/>
    </source>
</evidence>
<feature type="domain" description="Cupin type-1" evidence="9">
    <location>
        <begin position="8"/>
        <end position="128"/>
    </location>
</feature>
<keyword evidence="6 7" id="KW-0464">Manganese</keyword>
<dbReference type="InParanoid" id="A0A6J0PBP7"/>
<dbReference type="GeneID" id="109504984"/>
<keyword evidence="10" id="KW-1185">Reference proteome</keyword>
<dbReference type="RefSeq" id="XP_019702192.1">
    <property type="nucleotide sequence ID" value="XM_019846633.2"/>
</dbReference>
<evidence type="ECO:0000313" key="10">
    <source>
        <dbReference type="Proteomes" id="UP000504607"/>
    </source>
</evidence>
<comment type="similarity">
    <text evidence="2">Belongs to the germin family.</text>
</comment>
<evidence type="ECO:0000256" key="6">
    <source>
        <dbReference type="ARBA" id="ARBA00023211"/>
    </source>
</evidence>
<evidence type="ECO:0000256" key="4">
    <source>
        <dbReference type="ARBA" id="ARBA00022525"/>
    </source>
</evidence>
<feature type="binding site" evidence="7">
    <location>
        <position position="58"/>
    </location>
    <ligand>
        <name>oxalate</name>
        <dbReference type="ChEBI" id="CHEBI:30623"/>
    </ligand>
</feature>
<evidence type="ECO:0000256" key="1">
    <source>
        <dbReference type="ARBA" id="ARBA00004271"/>
    </source>
</evidence>
<name>A0A6J0PBP7_ELAGV</name>
<accession>A0A6J0PBP7</accession>
<feature type="binding site" evidence="7">
    <location>
        <position position="53"/>
    </location>
    <ligand>
        <name>oxalate</name>
        <dbReference type="ChEBI" id="CHEBI:30623"/>
    </ligand>
</feature>
<keyword evidence="3" id="KW-0052">Apoplast</keyword>
<feature type="binding site" evidence="8">
    <location>
        <position position="93"/>
    </location>
    <ligand>
        <name>Mn(2+)</name>
        <dbReference type="ChEBI" id="CHEBI:29035"/>
    </ligand>
</feature>
<feature type="binding site" evidence="8">
    <location>
        <position position="56"/>
    </location>
    <ligand>
        <name>Mn(2+)</name>
        <dbReference type="ChEBI" id="CHEBI:29035"/>
    </ligand>
</feature>
<keyword evidence="5 7" id="KW-0479">Metal-binding</keyword>
<dbReference type="GO" id="GO:0048046">
    <property type="term" value="C:apoplast"/>
    <property type="evidence" value="ECO:0007669"/>
    <property type="project" value="UniProtKB-SubCell"/>
</dbReference>
<evidence type="ECO:0000259" key="9">
    <source>
        <dbReference type="SMART" id="SM00835"/>
    </source>
</evidence>
<dbReference type="PANTHER" id="PTHR31238">
    <property type="entry name" value="GERMIN-LIKE PROTEIN SUBFAMILY 3 MEMBER 3"/>
    <property type="match status" value="1"/>
</dbReference>
<dbReference type="InterPro" id="IPR001929">
    <property type="entry name" value="Germin"/>
</dbReference>
<dbReference type="OrthoDB" id="1546383at2759"/>
<keyword evidence="4" id="KW-0964">Secreted</keyword>
<dbReference type="InterPro" id="IPR011051">
    <property type="entry name" value="RmlC_Cupin_sf"/>
</dbReference>
<dbReference type="InterPro" id="IPR014710">
    <property type="entry name" value="RmlC-like_jellyroll"/>
</dbReference>